<dbReference type="GO" id="GO:0003676">
    <property type="term" value="F:nucleic acid binding"/>
    <property type="evidence" value="ECO:0007669"/>
    <property type="project" value="InterPro"/>
</dbReference>
<dbReference type="Proteomes" id="UP000440714">
    <property type="component" value="Unassembled WGS sequence"/>
</dbReference>
<dbReference type="InterPro" id="IPR021671">
    <property type="entry name" value="PD(D/E)XK_Endonuc"/>
</dbReference>
<protein>
    <recommendedName>
        <fullName evidence="1">PD(D/E)XK endonuclease domain-containing protein</fullName>
    </recommendedName>
</protein>
<dbReference type="InterPro" id="IPR011856">
    <property type="entry name" value="tRNA_endonuc-like_dom_sf"/>
</dbReference>
<dbReference type="RefSeq" id="WP_214097892.1">
    <property type="nucleotide sequence ID" value="NZ_JAHCYQ010000011.1"/>
</dbReference>
<feature type="domain" description="PD(D/E)XK endonuclease" evidence="1">
    <location>
        <begin position="153"/>
        <end position="269"/>
    </location>
</feature>
<comment type="caution">
    <text evidence="2">The sequence shown here is derived from an EMBL/GenBank/DDBJ whole genome shotgun (WGS) entry which is preliminary data.</text>
</comment>
<dbReference type="EMBL" id="AAKYAN010000015">
    <property type="protein sequence ID" value="ECW8955184.1"/>
    <property type="molecule type" value="Genomic_DNA"/>
</dbReference>
<organism evidence="2 3">
    <name type="scientific">Campylobacter lari</name>
    <dbReference type="NCBI Taxonomy" id="201"/>
    <lineage>
        <taxon>Bacteria</taxon>
        <taxon>Pseudomonadati</taxon>
        <taxon>Campylobacterota</taxon>
        <taxon>Epsilonproteobacteria</taxon>
        <taxon>Campylobacterales</taxon>
        <taxon>Campylobacteraceae</taxon>
        <taxon>Campylobacter</taxon>
    </lineage>
</organism>
<dbReference type="Pfam" id="PF11645">
    <property type="entry name" value="PDDEXK_5"/>
    <property type="match status" value="1"/>
</dbReference>
<name>A0A698FUB2_CAMLA</name>
<reference evidence="2 3" key="1">
    <citation type="submission" date="2019-09" db="EMBL/GenBank/DDBJ databases">
        <authorList>
            <consortium name="PulseNet: The National Subtyping Network for Foodborne Disease Surveillance"/>
            <person name="Tarr C.L."/>
            <person name="Trees E."/>
            <person name="Katz L.S."/>
            <person name="Carleton-Romer H.A."/>
            <person name="Stroika S."/>
            <person name="Kucerova Z."/>
            <person name="Roache K.F."/>
            <person name="Sabol A.L."/>
            <person name="Besser J."/>
            <person name="Gerner-Smidt P."/>
        </authorList>
    </citation>
    <scope>NUCLEOTIDE SEQUENCE [LARGE SCALE GENOMIC DNA]</scope>
    <source>
        <strain evidence="2 3">PNUSAC011760</strain>
    </source>
</reference>
<evidence type="ECO:0000259" key="1">
    <source>
        <dbReference type="Pfam" id="PF11645"/>
    </source>
</evidence>
<sequence length="297" mass="34682">MEDFIRKYIKEFNKKPSEFKNTKPNETEIKEYLRKRYMILFDDENFKEKILQKFQKLEYKKSKIMDIANEEMLYKADIERFLEVQIFIEVAKKINISELKDVALAHIQKTFNDDKKFKFIQNKLSKVLEKSLFVATIDGFSTNLLNINSGVMTANAGDSAQFLFIARAILAGFNASNVDVRSSRYDAIVDFENILLRIQIKGISSGDIISFKDRDRGGQGIDHTHERNKGKRITSEDCDIYVAVDKQVGICYIIPMSYADSLNNEECAKVRLQYIQNYKENWEIIKEVAREKQNYTH</sequence>
<gene>
    <name evidence="2" type="ORF">F5R70_07090</name>
</gene>
<evidence type="ECO:0000313" key="2">
    <source>
        <dbReference type="EMBL" id="ECW8955184.1"/>
    </source>
</evidence>
<dbReference type="AlphaFoldDB" id="A0A698FUB2"/>
<evidence type="ECO:0000313" key="3">
    <source>
        <dbReference type="Proteomes" id="UP000440714"/>
    </source>
</evidence>
<proteinExistence type="predicted"/>
<accession>A0A698FUB2</accession>
<dbReference type="Gene3D" id="3.40.1350.10">
    <property type="match status" value="1"/>
</dbReference>